<reference evidence="3" key="1">
    <citation type="submission" date="2016-10" db="EMBL/GenBank/DDBJ databases">
        <authorList>
            <person name="Varghese N."/>
            <person name="Submissions S."/>
        </authorList>
    </citation>
    <scope>NUCLEOTIDE SEQUENCE [LARGE SCALE GENOMIC DNA]</scope>
    <source>
        <strain evidence="3">ATCC 700689</strain>
    </source>
</reference>
<name>A0A1G7XT26_9PSED</name>
<gene>
    <name evidence="2" type="ORF">SAMN05216605_103386</name>
</gene>
<feature type="domain" description="Type 4 fimbrial biogenesis protein PilX N-terminal" evidence="1">
    <location>
        <begin position="5"/>
        <end position="55"/>
    </location>
</feature>
<dbReference type="InterPro" id="IPR025746">
    <property type="entry name" value="PilX_N_dom"/>
</dbReference>
<proteinExistence type="predicted"/>
<dbReference type="Pfam" id="PF14341">
    <property type="entry name" value="PilX_N"/>
    <property type="match status" value="1"/>
</dbReference>
<organism evidence="2 3">
    <name type="scientific">Pseudomonas abietaniphila</name>
    <dbReference type="NCBI Taxonomy" id="89065"/>
    <lineage>
        <taxon>Bacteria</taxon>
        <taxon>Pseudomonadati</taxon>
        <taxon>Pseudomonadota</taxon>
        <taxon>Gammaproteobacteria</taxon>
        <taxon>Pseudomonadales</taxon>
        <taxon>Pseudomonadaceae</taxon>
        <taxon>Pseudomonas</taxon>
    </lineage>
</organism>
<evidence type="ECO:0000313" key="2">
    <source>
        <dbReference type="EMBL" id="SDG87375.1"/>
    </source>
</evidence>
<sequence>MNAQRGVVLIVSLVFLLMLTLLATSSMQNATLQEKVAGSLALRHESFQRAETVLRSAEATVLAPGFSLPECSTPATCLPPMEALTRSAPGSGGASGVRWVASLGGFYGIQYLGQTEDPAGAGERGEFRRLYRVTAVGLQGSTRTVLESIHTDNGRIMWRQRL</sequence>
<evidence type="ECO:0000313" key="3">
    <source>
        <dbReference type="Proteomes" id="UP000182894"/>
    </source>
</evidence>
<dbReference type="EMBL" id="FNCO01000003">
    <property type="protein sequence ID" value="SDG87375.1"/>
    <property type="molecule type" value="Genomic_DNA"/>
</dbReference>
<accession>A0A1G7XT26</accession>
<dbReference type="RefSeq" id="WP_074752094.1">
    <property type="nucleotide sequence ID" value="NZ_FNCO01000003.1"/>
</dbReference>
<dbReference type="AlphaFoldDB" id="A0A1G7XT26"/>
<dbReference type="STRING" id="89065.SAMN05216605_103386"/>
<keyword evidence="3" id="KW-1185">Reference proteome</keyword>
<dbReference type="OrthoDB" id="5298746at2"/>
<protein>
    <submittedName>
        <fullName evidence="2">Type IV pilus assembly protein PilX</fullName>
    </submittedName>
</protein>
<evidence type="ECO:0000259" key="1">
    <source>
        <dbReference type="Pfam" id="PF14341"/>
    </source>
</evidence>
<dbReference type="Proteomes" id="UP000182894">
    <property type="component" value="Unassembled WGS sequence"/>
</dbReference>